<protein>
    <recommendedName>
        <fullName evidence="3">Universal stress protein family protein</fullName>
    </recommendedName>
</protein>
<proteinExistence type="predicted"/>
<evidence type="ECO:0008006" key="3">
    <source>
        <dbReference type="Google" id="ProtNLM"/>
    </source>
</evidence>
<gene>
    <name evidence="1" type="ORF">SAMN05660472_00692</name>
</gene>
<dbReference type="RefSeq" id="WP_090550301.1">
    <property type="nucleotide sequence ID" value="NZ_FNFP01000001.1"/>
</dbReference>
<dbReference type="SUPFAM" id="SSF52402">
    <property type="entry name" value="Adenine nucleotide alpha hydrolases-like"/>
    <property type="match status" value="1"/>
</dbReference>
<dbReference type="Proteomes" id="UP000198718">
    <property type="component" value="Unassembled WGS sequence"/>
</dbReference>
<dbReference type="Gene3D" id="3.40.50.620">
    <property type="entry name" value="HUPs"/>
    <property type="match status" value="1"/>
</dbReference>
<dbReference type="STRING" id="393762.SAMN05660472_00692"/>
<dbReference type="OrthoDB" id="1707003at2"/>
<dbReference type="PANTHER" id="PTHR45569:SF1">
    <property type="entry name" value="SENSOR PROTEIN KDPD"/>
    <property type="match status" value="1"/>
</dbReference>
<evidence type="ECO:0000313" key="2">
    <source>
        <dbReference type="Proteomes" id="UP000198718"/>
    </source>
</evidence>
<dbReference type="EMBL" id="FNFP01000001">
    <property type="protein sequence ID" value="SDK08240.1"/>
    <property type="molecule type" value="Genomic_DNA"/>
</dbReference>
<dbReference type="GO" id="GO:0000155">
    <property type="term" value="F:phosphorelay sensor kinase activity"/>
    <property type="evidence" value="ECO:0007669"/>
    <property type="project" value="TreeGrafter"/>
</dbReference>
<sequence>MIEKENTMICVTQQKTCERLIKVGTKIQEKQGGGLYVVHVAPVGWNILGNSKEGEALDYLFDISKRVGADMTVLRSTEVVKTILDFCQKHNIKTIVLGESKEKTSDNNIIMKLSKKVCEDVDIKIIPTD</sequence>
<evidence type="ECO:0000313" key="1">
    <source>
        <dbReference type="EMBL" id="SDK08240.1"/>
    </source>
</evidence>
<dbReference type="GO" id="GO:0005886">
    <property type="term" value="C:plasma membrane"/>
    <property type="evidence" value="ECO:0007669"/>
    <property type="project" value="TreeGrafter"/>
</dbReference>
<keyword evidence="2" id="KW-1185">Reference proteome</keyword>
<reference evidence="1 2" key="1">
    <citation type="submission" date="2016-10" db="EMBL/GenBank/DDBJ databases">
        <authorList>
            <person name="de Groot N.N."/>
        </authorList>
    </citation>
    <scope>NUCLEOTIDE SEQUENCE [LARGE SCALE GENOMIC DNA]</scope>
    <source>
        <strain evidence="1 2">DSM 18346</strain>
    </source>
</reference>
<organism evidence="1 2">
    <name type="scientific">Natronincola ferrireducens</name>
    <dbReference type="NCBI Taxonomy" id="393762"/>
    <lineage>
        <taxon>Bacteria</taxon>
        <taxon>Bacillati</taxon>
        <taxon>Bacillota</taxon>
        <taxon>Clostridia</taxon>
        <taxon>Peptostreptococcales</taxon>
        <taxon>Natronincolaceae</taxon>
        <taxon>Natronincola</taxon>
    </lineage>
</organism>
<dbReference type="AlphaFoldDB" id="A0A1G8Z1W9"/>
<name>A0A1G8Z1W9_9FIRM</name>
<dbReference type="InterPro" id="IPR052023">
    <property type="entry name" value="Histidine_kinase_KdpD"/>
</dbReference>
<dbReference type="PANTHER" id="PTHR45569">
    <property type="entry name" value="SENSOR PROTEIN KDPD"/>
    <property type="match status" value="1"/>
</dbReference>
<accession>A0A1G8Z1W9</accession>
<dbReference type="InterPro" id="IPR014729">
    <property type="entry name" value="Rossmann-like_a/b/a_fold"/>
</dbReference>